<comment type="caution">
    <text evidence="4">The sequence shown here is derived from an EMBL/GenBank/DDBJ whole genome shotgun (WGS) entry which is preliminary data.</text>
</comment>
<dbReference type="Proteomes" id="UP001188597">
    <property type="component" value="Unassembled WGS sequence"/>
</dbReference>
<feature type="compositionally biased region" description="Basic and acidic residues" evidence="2">
    <location>
        <begin position="20"/>
        <end position="34"/>
    </location>
</feature>
<name>A0AA88WS34_9ASTE</name>
<organism evidence="4 5">
    <name type="scientific">Escallonia herrerae</name>
    <dbReference type="NCBI Taxonomy" id="1293975"/>
    <lineage>
        <taxon>Eukaryota</taxon>
        <taxon>Viridiplantae</taxon>
        <taxon>Streptophyta</taxon>
        <taxon>Embryophyta</taxon>
        <taxon>Tracheophyta</taxon>
        <taxon>Spermatophyta</taxon>
        <taxon>Magnoliopsida</taxon>
        <taxon>eudicotyledons</taxon>
        <taxon>Gunneridae</taxon>
        <taxon>Pentapetalae</taxon>
        <taxon>asterids</taxon>
        <taxon>campanulids</taxon>
        <taxon>Escalloniales</taxon>
        <taxon>Escalloniaceae</taxon>
        <taxon>Escallonia</taxon>
    </lineage>
</organism>
<dbReference type="PANTHER" id="PTHR47589:SF4">
    <property type="entry name" value="FATTY-ACID-BINDING PROTEIN 1-LIKE"/>
    <property type="match status" value="1"/>
</dbReference>
<dbReference type="EMBL" id="JAVXUP010000282">
    <property type="protein sequence ID" value="KAK3032064.1"/>
    <property type="molecule type" value="Genomic_DNA"/>
</dbReference>
<dbReference type="InterPro" id="IPR016087">
    <property type="entry name" value="Chalcone_isomerase"/>
</dbReference>
<dbReference type="GO" id="GO:0005504">
    <property type="term" value="F:fatty acid binding"/>
    <property type="evidence" value="ECO:0007669"/>
    <property type="project" value="TreeGrafter"/>
</dbReference>
<dbReference type="Gene3D" id="3.50.70.10">
    <property type="match status" value="1"/>
</dbReference>
<feature type="region of interest" description="Disordered" evidence="2">
    <location>
        <begin position="1"/>
        <end position="75"/>
    </location>
</feature>
<sequence>MPTIVEDVIAKTQMVNIDSPPKEENLNGKERDVSSGKTQTKAAKEEQENEKVQESKAIDGKEPHGEAEKEEVPVQVEPKTGVSFPIRLDDGKQLKAVGLRKKSMLGLGIKIYGFGIYADNQRLKDLLTSKFERAPAKATKEMYQMVIDSDLGMMVQLVIVFSSLTMSMVRKNFDEGLGASIKKLTGGKNEELTKKIMGEASDDIKLTTGSVIEISRLPGYILQTRVKGEVVSSVESELLCRAYIHMYLGDDPFDKEAKEKFGISLFNRKRYYMHIRCETYKGATDV</sequence>
<evidence type="ECO:0000313" key="4">
    <source>
        <dbReference type="EMBL" id="KAK3032064.1"/>
    </source>
</evidence>
<dbReference type="GO" id="GO:0009570">
    <property type="term" value="C:chloroplast stroma"/>
    <property type="evidence" value="ECO:0007669"/>
    <property type="project" value="TreeGrafter"/>
</dbReference>
<dbReference type="SUPFAM" id="SSF54626">
    <property type="entry name" value="Chalcone isomerase"/>
    <property type="match status" value="1"/>
</dbReference>
<keyword evidence="5" id="KW-1185">Reference proteome</keyword>
<comment type="similarity">
    <text evidence="1">Belongs to the chalcone isomerase family.</text>
</comment>
<dbReference type="AlphaFoldDB" id="A0AA88WS34"/>
<dbReference type="InterPro" id="IPR044228">
    <property type="entry name" value="FAP1"/>
</dbReference>
<dbReference type="PANTHER" id="PTHR47589">
    <property type="entry name" value="FATTY-ACID-BINDING PROTEIN 1"/>
    <property type="match status" value="1"/>
</dbReference>
<dbReference type="GO" id="GO:0016872">
    <property type="term" value="F:intramolecular lyase activity"/>
    <property type="evidence" value="ECO:0007669"/>
    <property type="project" value="InterPro"/>
</dbReference>
<feature type="compositionally biased region" description="Basic and acidic residues" evidence="2">
    <location>
        <begin position="42"/>
        <end position="72"/>
    </location>
</feature>
<evidence type="ECO:0000313" key="5">
    <source>
        <dbReference type="Proteomes" id="UP001188597"/>
    </source>
</evidence>
<reference evidence="4" key="1">
    <citation type="submission" date="2022-12" db="EMBL/GenBank/DDBJ databases">
        <title>Draft genome assemblies for two species of Escallonia (Escalloniales).</title>
        <authorList>
            <person name="Chanderbali A."/>
            <person name="Dervinis C."/>
            <person name="Anghel I."/>
            <person name="Soltis D."/>
            <person name="Soltis P."/>
            <person name="Zapata F."/>
        </authorList>
    </citation>
    <scope>NUCLEOTIDE SEQUENCE</scope>
    <source>
        <strain evidence="4">UCBG64.0493</strain>
        <tissue evidence="4">Leaf</tissue>
    </source>
</reference>
<dbReference type="GO" id="GO:0006631">
    <property type="term" value="P:fatty acid metabolic process"/>
    <property type="evidence" value="ECO:0007669"/>
    <property type="project" value="TreeGrafter"/>
</dbReference>
<evidence type="ECO:0000256" key="1">
    <source>
        <dbReference type="ARBA" id="ARBA00007166"/>
    </source>
</evidence>
<gene>
    <name evidence="4" type="ORF">RJ639_036278</name>
</gene>
<dbReference type="Gene3D" id="1.10.890.20">
    <property type="match status" value="1"/>
</dbReference>
<dbReference type="InterPro" id="IPR016088">
    <property type="entry name" value="Chalcone_isomerase_3-sand"/>
</dbReference>
<accession>A0AA88WS34</accession>
<dbReference type="Pfam" id="PF16036">
    <property type="entry name" value="Chalcone_3"/>
    <property type="match status" value="1"/>
</dbReference>
<protein>
    <recommendedName>
        <fullName evidence="3">Chalcone isomerase domain-containing protein</fullName>
    </recommendedName>
</protein>
<dbReference type="InterPro" id="IPR016089">
    <property type="entry name" value="Chalcone_isomerase_bundle_sf"/>
</dbReference>
<proteinExistence type="inferred from homology"/>
<dbReference type="InterPro" id="IPR036298">
    <property type="entry name" value="Chalcone_isomerase_sf"/>
</dbReference>
<evidence type="ECO:0000256" key="2">
    <source>
        <dbReference type="SAM" id="MobiDB-lite"/>
    </source>
</evidence>
<evidence type="ECO:0000259" key="3">
    <source>
        <dbReference type="Pfam" id="PF16036"/>
    </source>
</evidence>
<feature type="domain" description="Chalcone isomerase" evidence="3">
    <location>
        <begin position="139"/>
        <end position="260"/>
    </location>
</feature>